<keyword evidence="1" id="KW-0812">Transmembrane</keyword>
<dbReference type="NCBIfam" id="TIGR00254">
    <property type="entry name" value="GGDEF"/>
    <property type="match status" value="1"/>
</dbReference>
<feature type="domain" description="GGDEF" evidence="3">
    <location>
        <begin position="366"/>
        <end position="499"/>
    </location>
</feature>
<name>A0A0N0MBY3_9HYPH</name>
<dbReference type="Pfam" id="PF12860">
    <property type="entry name" value="PAS_7"/>
    <property type="match status" value="1"/>
</dbReference>
<feature type="domain" description="EAL" evidence="2">
    <location>
        <begin position="508"/>
        <end position="759"/>
    </location>
</feature>
<dbReference type="PROSITE" id="PS50883">
    <property type="entry name" value="EAL"/>
    <property type="match status" value="1"/>
</dbReference>
<reference evidence="4 5" key="1">
    <citation type="submission" date="2015-07" db="EMBL/GenBank/DDBJ databases">
        <title>Whole genome sequencing of Bosea vaviloviae isolated from cave pool.</title>
        <authorList>
            <person name="Tan N.E.H."/>
            <person name="Lee Y.P."/>
            <person name="Gan H.M."/>
            <person name="Barton H."/>
            <person name="Savka M.A."/>
        </authorList>
    </citation>
    <scope>NUCLEOTIDE SEQUENCE [LARGE SCALE GENOMIC DNA]</scope>
    <source>
        <strain evidence="4 5">SD260</strain>
    </source>
</reference>
<dbReference type="PANTHER" id="PTHR44757:SF2">
    <property type="entry name" value="BIOFILM ARCHITECTURE MAINTENANCE PROTEIN MBAA"/>
    <property type="match status" value="1"/>
</dbReference>
<keyword evidence="1" id="KW-0472">Membrane</keyword>
<dbReference type="RefSeq" id="WP_197280700.1">
    <property type="nucleotide sequence ID" value="NZ_LGSZ01000028.1"/>
</dbReference>
<sequence>MPSNTSPRVVDQGLRDEVYISLVRSLYADARTLIVGSSGTVLAAILSALLTSHPAFYACAAILLCVALIRAADVAQFKSAGHGMRDRGDASRWERRYTVFASVYVFVLGIWCFLTFAIPASPPVQLLAFSMTLANLIGVAGRNYGSRILVATQLTCAGVPLLAGLMLAGNAHYAVVACVLGPFLLSFKSIADKLRATLTTAIVSAKRERLLAARLEAALDNMAHGLCMFERDGRLSLVNRRLPAIVGLPAGLAEPGRGIGRFLVRSQRSGLIGRAQLRSLVMAARLALRDHSEARLTTRLANGRVLDLTFRTSGVTGTVVVIEDVTEQRLQEDKIRQLAHYDPLTGLPNRSLLKTHLQTLMAEGDQSLAILFIDLDHFKKVNDTLGHPSGDALLIEVARRLSALLGAASLIARLGGDEFVVVIPDLVDRQALEQITTRVSASLTQPYEIDGNAIVSSASIGIAISPDDGRDADIVIRNADLALYAAKSSGRGCARFYDRSMIEAARTRRIVELDLREALASDQFQMFYQPIVAIGSGRITSCEALLRWRHPEKGMIAPGDFIGIAEEVGLITQIGRVVLGKACREAMLWPASVSVAVNISAIHFHGDVIVNDVAQALARSGLSASRLVIELTESALMHDDAQALSTLTRLRDLGVQIALDDFGTGYSSLSYLQSFPLQKIKIDRSFVSGGRETQKDQTLLVGIARLCKELGLTVVAEGVETSEQLDGLTRMGAIDEVQGYLLARPQATPLVRDLIRAFAANSLTQAVKRTPSRRIAP</sequence>
<dbReference type="InterPro" id="IPR035919">
    <property type="entry name" value="EAL_sf"/>
</dbReference>
<feature type="transmembrane region" description="Helical" evidence="1">
    <location>
        <begin position="148"/>
        <end position="167"/>
    </location>
</feature>
<dbReference type="InterPro" id="IPR000160">
    <property type="entry name" value="GGDEF_dom"/>
</dbReference>
<dbReference type="Proteomes" id="UP000037822">
    <property type="component" value="Unassembled WGS sequence"/>
</dbReference>
<comment type="caution">
    <text evidence="4">The sequence shown here is derived from an EMBL/GenBank/DDBJ whole genome shotgun (WGS) entry which is preliminary data.</text>
</comment>
<dbReference type="AlphaFoldDB" id="A0A0N0MBY3"/>
<dbReference type="Pfam" id="PF00563">
    <property type="entry name" value="EAL"/>
    <property type="match status" value="1"/>
</dbReference>
<evidence type="ECO:0008006" key="6">
    <source>
        <dbReference type="Google" id="ProtNLM"/>
    </source>
</evidence>
<dbReference type="InterPro" id="IPR052155">
    <property type="entry name" value="Biofilm_reg_signaling"/>
</dbReference>
<dbReference type="SUPFAM" id="SSF55073">
    <property type="entry name" value="Nucleotide cyclase"/>
    <property type="match status" value="1"/>
</dbReference>
<dbReference type="Pfam" id="PF00990">
    <property type="entry name" value="GGDEF"/>
    <property type="match status" value="1"/>
</dbReference>
<feature type="transmembrane region" description="Helical" evidence="1">
    <location>
        <begin position="30"/>
        <end position="49"/>
    </location>
</feature>
<dbReference type="PATRIC" id="fig|1526658.3.peg.2090"/>
<gene>
    <name evidence="4" type="ORF">AE618_07100</name>
</gene>
<dbReference type="SUPFAM" id="SSF141868">
    <property type="entry name" value="EAL domain-like"/>
    <property type="match status" value="1"/>
</dbReference>
<evidence type="ECO:0000256" key="1">
    <source>
        <dbReference type="SAM" id="Phobius"/>
    </source>
</evidence>
<dbReference type="CDD" id="cd01948">
    <property type="entry name" value="EAL"/>
    <property type="match status" value="1"/>
</dbReference>
<protein>
    <recommendedName>
        <fullName evidence="6">Diguanylate cyclase</fullName>
    </recommendedName>
</protein>
<dbReference type="PANTHER" id="PTHR44757">
    <property type="entry name" value="DIGUANYLATE CYCLASE DGCP"/>
    <property type="match status" value="1"/>
</dbReference>
<dbReference type="Gene3D" id="3.30.70.270">
    <property type="match status" value="1"/>
</dbReference>
<accession>A0A0N0MBY3</accession>
<dbReference type="EMBL" id="LGSZ01000028">
    <property type="protein sequence ID" value="KPH81522.1"/>
    <property type="molecule type" value="Genomic_DNA"/>
</dbReference>
<proteinExistence type="predicted"/>
<dbReference type="Gene3D" id="3.20.20.450">
    <property type="entry name" value="EAL domain"/>
    <property type="match status" value="1"/>
</dbReference>
<keyword evidence="5" id="KW-1185">Reference proteome</keyword>
<dbReference type="InterPro" id="IPR043128">
    <property type="entry name" value="Rev_trsase/Diguanyl_cyclase"/>
</dbReference>
<dbReference type="SMART" id="SM00267">
    <property type="entry name" value="GGDEF"/>
    <property type="match status" value="1"/>
</dbReference>
<organism evidence="4 5">
    <name type="scientific">Bosea vaviloviae</name>
    <dbReference type="NCBI Taxonomy" id="1526658"/>
    <lineage>
        <taxon>Bacteria</taxon>
        <taxon>Pseudomonadati</taxon>
        <taxon>Pseudomonadota</taxon>
        <taxon>Alphaproteobacteria</taxon>
        <taxon>Hyphomicrobiales</taxon>
        <taxon>Boseaceae</taxon>
        <taxon>Bosea</taxon>
    </lineage>
</organism>
<feature type="transmembrane region" description="Helical" evidence="1">
    <location>
        <begin position="55"/>
        <end position="76"/>
    </location>
</feature>
<dbReference type="SMART" id="SM00052">
    <property type="entry name" value="EAL"/>
    <property type="match status" value="1"/>
</dbReference>
<dbReference type="InterPro" id="IPR001633">
    <property type="entry name" value="EAL_dom"/>
</dbReference>
<feature type="transmembrane region" description="Helical" evidence="1">
    <location>
        <begin position="97"/>
        <end position="118"/>
    </location>
</feature>
<evidence type="ECO:0000313" key="5">
    <source>
        <dbReference type="Proteomes" id="UP000037822"/>
    </source>
</evidence>
<dbReference type="InterPro" id="IPR029787">
    <property type="entry name" value="Nucleotide_cyclase"/>
</dbReference>
<keyword evidence="1" id="KW-1133">Transmembrane helix</keyword>
<dbReference type="CDD" id="cd01949">
    <property type="entry name" value="GGDEF"/>
    <property type="match status" value="1"/>
</dbReference>
<evidence type="ECO:0000259" key="2">
    <source>
        <dbReference type="PROSITE" id="PS50883"/>
    </source>
</evidence>
<dbReference type="Gene3D" id="3.30.450.20">
    <property type="entry name" value="PAS domain"/>
    <property type="match status" value="1"/>
</dbReference>
<feature type="transmembrane region" description="Helical" evidence="1">
    <location>
        <begin position="124"/>
        <end position="141"/>
    </location>
</feature>
<dbReference type="PROSITE" id="PS50887">
    <property type="entry name" value="GGDEF"/>
    <property type="match status" value="1"/>
</dbReference>
<evidence type="ECO:0000313" key="4">
    <source>
        <dbReference type="EMBL" id="KPH81522.1"/>
    </source>
</evidence>
<evidence type="ECO:0000259" key="3">
    <source>
        <dbReference type="PROSITE" id="PS50887"/>
    </source>
</evidence>